<dbReference type="PANTHER" id="PTHR43628">
    <property type="entry name" value="ACTIVATOR OF C KINASE PROTEIN 1-RELATED"/>
    <property type="match status" value="1"/>
</dbReference>
<dbReference type="SUPFAM" id="SSF81901">
    <property type="entry name" value="HCP-like"/>
    <property type="match status" value="1"/>
</dbReference>
<proteinExistence type="predicted"/>
<dbReference type="InterPro" id="IPR052945">
    <property type="entry name" value="Mitotic_Regulator"/>
</dbReference>
<name>A0ABP8IFC0_9GAMM</name>
<dbReference type="PANTHER" id="PTHR43628:SF1">
    <property type="entry name" value="CHITIN SYNTHASE REGULATORY FACTOR 2-RELATED"/>
    <property type="match status" value="1"/>
</dbReference>
<evidence type="ECO:0000313" key="2">
    <source>
        <dbReference type="Proteomes" id="UP001501011"/>
    </source>
</evidence>
<sequence>MLSACGEDDQHANLCHTHFKTGNYQVAMKHCKVAADNDHGESQYYLGKMFLESGKAEAGHQWIERSAAEGYKKAVFHQTVGALLSKEVDERSAGKAVKKMQTFAEAGDDVAQYWMGNVFLFGYAGQKNSPNEAAYWYQLAVDQGNHRAMNNLAWIKALARDSDLFDPEGAIELAKKVTAKYPKSHGYLDTLAAAYAAQGDFGKAVETQERVLALAEPSQCEHCSEHLLEYYQEHLNLYRQKKSLEEDLVK</sequence>
<dbReference type="InterPro" id="IPR011990">
    <property type="entry name" value="TPR-like_helical_dom_sf"/>
</dbReference>
<dbReference type="Gene3D" id="1.25.40.10">
    <property type="entry name" value="Tetratricopeptide repeat domain"/>
    <property type="match status" value="2"/>
</dbReference>
<evidence type="ECO:0008006" key="3">
    <source>
        <dbReference type="Google" id="ProtNLM"/>
    </source>
</evidence>
<protein>
    <recommendedName>
        <fullName evidence="3">Sel1 repeat family protein</fullName>
    </recommendedName>
</protein>
<dbReference type="Proteomes" id="UP001501011">
    <property type="component" value="Unassembled WGS sequence"/>
</dbReference>
<dbReference type="EMBL" id="BAABFV010000001">
    <property type="protein sequence ID" value="GAA4357738.1"/>
    <property type="molecule type" value="Genomic_DNA"/>
</dbReference>
<dbReference type="InterPro" id="IPR006597">
    <property type="entry name" value="Sel1-like"/>
</dbReference>
<comment type="caution">
    <text evidence="1">The sequence shown here is derived from an EMBL/GenBank/DDBJ whole genome shotgun (WGS) entry which is preliminary data.</text>
</comment>
<dbReference type="SMART" id="SM00671">
    <property type="entry name" value="SEL1"/>
    <property type="match status" value="2"/>
</dbReference>
<accession>A0ABP8IFC0</accession>
<organism evidence="1 2">
    <name type="scientific">Kangiella marina</name>
    <dbReference type="NCBI Taxonomy" id="1079178"/>
    <lineage>
        <taxon>Bacteria</taxon>
        <taxon>Pseudomonadati</taxon>
        <taxon>Pseudomonadota</taxon>
        <taxon>Gammaproteobacteria</taxon>
        <taxon>Kangiellales</taxon>
        <taxon>Kangiellaceae</taxon>
        <taxon>Kangiella</taxon>
    </lineage>
</organism>
<reference evidence="2" key="1">
    <citation type="journal article" date="2019" name="Int. J. Syst. Evol. Microbiol.">
        <title>The Global Catalogue of Microorganisms (GCM) 10K type strain sequencing project: providing services to taxonomists for standard genome sequencing and annotation.</title>
        <authorList>
            <consortium name="The Broad Institute Genomics Platform"/>
            <consortium name="The Broad Institute Genome Sequencing Center for Infectious Disease"/>
            <person name="Wu L."/>
            <person name="Ma J."/>
        </authorList>
    </citation>
    <scope>NUCLEOTIDE SEQUENCE [LARGE SCALE GENOMIC DNA]</scope>
    <source>
        <strain evidence="2">JCM 17728</strain>
    </source>
</reference>
<gene>
    <name evidence="1" type="ORF">GCM10023151_07080</name>
</gene>
<evidence type="ECO:0000313" key="1">
    <source>
        <dbReference type="EMBL" id="GAA4357738.1"/>
    </source>
</evidence>
<keyword evidence="2" id="KW-1185">Reference proteome</keyword>